<dbReference type="OrthoDB" id="684244at2759"/>
<reference evidence="1 2" key="1">
    <citation type="journal article" date="2010" name="Nature">
        <title>Genome sequencing and analysis of the model grass Brachypodium distachyon.</title>
        <authorList>
            <consortium name="International Brachypodium Initiative"/>
        </authorList>
    </citation>
    <scope>NUCLEOTIDE SEQUENCE [LARGE SCALE GENOMIC DNA]</scope>
    <source>
        <strain evidence="1">Bd21</strain>
        <strain evidence="2">cv. Bd21</strain>
    </source>
</reference>
<dbReference type="Proteomes" id="UP000008810">
    <property type="component" value="Chromosome 4"/>
</dbReference>
<dbReference type="GeneID" id="112272332"/>
<proteinExistence type="predicted"/>
<evidence type="ECO:0000313" key="3">
    <source>
        <dbReference type="Proteomes" id="UP000008810"/>
    </source>
</evidence>
<evidence type="ECO:0000313" key="1">
    <source>
        <dbReference type="EMBL" id="PNT64863.1"/>
    </source>
</evidence>
<dbReference type="EnsemblPlants" id="PNT64863">
    <property type="protein sequence ID" value="PNT64863"/>
    <property type="gene ID" value="BRADI_4g34075v3"/>
</dbReference>
<reference evidence="1" key="2">
    <citation type="submission" date="2017-06" db="EMBL/GenBank/DDBJ databases">
        <title>WGS assembly of Brachypodium distachyon.</title>
        <authorList>
            <consortium name="The International Brachypodium Initiative"/>
            <person name="Lucas S."/>
            <person name="Harmon-Smith M."/>
            <person name="Lail K."/>
            <person name="Tice H."/>
            <person name="Grimwood J."/>
            <person name="Bruce D."/>
            <person name="Barry K."/>
            <person name="Shu S."/>
            <person name="Lindquist E."/>
            <person name="Wang M."/>
            <person name="Pitluck S."/>
            <person name="Vogel J.P."/>
            <person name="Garvin D.F."/>
            <person name="Mockler T.C."/>
            <person name="Schmutz J."/>
            <person name="Rokhsar D."/>
            <person name="Bevan M.W."/>
        </authorList>
    </citation>
    <scope>NUCLEOTIDE SEQUENCE</scope>
    <source>
        <strain evidence="1">Bd21</strain>
    </source>
</reference>
<reference evidence="2" key="3">
    <citation type="submission" date="2018-08" db="UniProtKB">
        <authorList>
            <consortium name="EnsemblPlants"/>
        </authorList>
    </citation>
    <scope>IDENTIFICATION</scope>
    <source>
        <strain evidence="2">cv. Bd21</strain>
    </source>
</reference>
<organism evidence="1">
    <name type="scientific">Brachypodium distachyon</name>
    <name type="common">Purple false brome</name>
    <name type="synonym">Trachynia distachya</name>
    <dbReference type="NCBI Taxonomy" id="15368"/>
    <lineage>
        <taxon>Eukaryota</taxon>
        <taxon>Viridiplantae</taxon>
        <taxon>Streptophyta</taxon>
        <taxon>Embryophyta</taxon>
        <taxon>Tracheophyta</taxon>
        <taxon>Spermatophyta</taxon>
        <taxon>Magnoliopsida</taxon>
        <taxon>Liliopsida</taxon>
        <taxon>Poales</taxon>
        <taxon>Poaceae</taxon>
        <taxon>BOP clade</taxon>
        <taxon>Pooideae</taxon>
        <taxon>Stipodae</taxon>
        <taxon>Brachypodieae</taxon>
        <taxon>Brachypodium</taxon>
    </lineage>
</organism>
<dbReference type="EMBL" id="CM000883">
    <property type="protein sequence ID" value="PNT64863.1"/>
    <property type="molecule type" value="Genomic_DNA"/>
</dbReference>
<name>A0A2K2CS77_BRADI</name>
<evidence type="ECO:0000313" key="2">
    <source>
        <dbReference type="EnsemblPlants" id="PNT64863"/>
    </source>
</evidence>
<dbReference type="Gramene" id="PNT64863">
    <property type="protein sequence ID" value="PNT64863"/>
    <property type="gene ID" value="BRADI_4g34075v3"/>
</dbReference>
<gene>
    <name evidence="2" type="primary">LOC112272332</name>
    <name evidence="1" type="ORF">BRADI_4g34075v3</name>
</gene>
<sequence>MIAGLFRPLFDNFHQLRSLKTVFDTEDYHIGMPFGALLACIACHKLWKMDPSTFLDAALGYAFYRLSVLSSQVRRQGFSNDFISRIKFIIVLIMAFKDIDKKIVTLDCIRAPVWFLYLTTFVFDVKGLKKHARSIFYQKYMSSFKPRKADSVYDWSYSSIVERSHSGFLNSFFI</sequence>
<dbReference type="ExpressionAtlas" id="A0A2K2CS77">
    <property type="expression patterns" value="baseline"/>
</dbReference>
<accession>A0A2K2CS77</accession>
<dbReference type="AlphaFoldDB" id="A0A2K2CS77"/>
<dbReference type="RefSeq" id="XP_024318599.1">
    <property type="nucleotide sequence ID" value="XM_024462831.1"/>
</dbReference>
<keyword evidence="3" id="KW-1185">Reference proteome</keyword>
<protein>
    <submittedName>
        <fullName evidence="1 2">Uncharacterized protein</fullName>
    </submittedName>
</protein>